<proteinExistence type="predicted"/>
<sequence>MATVSTAFSTPALAGGLADAIVERQPEVIEETNRRAVPGWVLPAAALLLLGIATTGGGGGDGGDPPDARVVILDPK</sequence>
<evidence type="ECO:0000313" key="3">
    <source>
        <dbReference type="Proteomes" id="UP001470809"/>
    </source>
</evidence>
<reference evidence="2" key="1">
    <citation type="submission" date="2024-08" db="EMBL/GenBank/DDBJ databases">
        <title>Phylogenomic analyses of a clade within the roseobacter group suggest taxonomic reassignments of species of the genera Aestuariivita, Citreicella, Loktanella, Nautella, Pelagibaca, Ruegeria, Thalassobius, Thiobacimonas and Tropicibacter, and the proposal o.</title>
        <authorList>
            <person name="Jeon C.O."/>
        </authorList>
    </citation>
    <scope>NUCLEOTIDE SEQUENCE</scope>
    <source>
        <strain evidence="2">SS1-5</strain>
    </source>
</reference>
<protein>
    <submittedName>
        <fullName evidence="2">Uncharacterized protein</fullName>
    </submittedName>
</protein>
<dbReference type="KEGG" id="yrh:AABB31_17745"/>
<evidence type="ECO:0000313" key="2">
    <source>
        <dbReference type="EMBL" id="WZU66822.1"/>
    </source>
</evidence>
<dbReference type="Proteomes" id="UP001470809">
    <property type="component" value="Chromosome"/>
</dbReference>
<feature type="region of interest" description="Disordered" evidence="1">
    <location>
        <begin position="56"/>
        <end position="76"/>
    </location>
</feature>
<dbReference type="EMBL" id="CP151767">
    <property type="protein sequence ID" value="WZU66822.1"/>
    <property type="molecule type" value="Genomic_DNA"/>
</dbReference>
<organism evidence="2 3">
    <name type="scientific">Yoonia rhodophyticola</name>
    <dbReference type="NCBI Taxonomy" id="3137370"/>
    <lineage>
        <taxon>Bacteria</taxon>
        <taxon>Pseudomonadati</taxon>
        <taxon>Pseudomonadota</taxon>
        <taxon>Alphaproteobacteria</taxon>
        <taxon>Rhodobacterales</taxon>
        <taxon>Paracoccaceae</taxon>
        <taxon>Yoonia</taxon>
    </lineage>
</organism>
<gene>
    <name evidence="2" type="ORF">AABB31_17745</name>
</gene>
<accession>A0AAN0NK25</accession>
<dbReference type="RefSeq" id="WP_342076142.1">
    <property type="nucleotide sequence ID" value="NZ_CP151767.2"/>
</dbReference>
<keyword evidence="3" id="KW-1185">Reference proteome</keyword>
<dbReference type="AlphaFoldDB" id="A0AAN0NK25"/>
<evidence type="ECO:0000256" key="1">
    <source>
        <dbReference type="SAM" id="MobiDB-lite"/>
    </source>
</evidence>
<name>A0AAN0NK25_9RHOB</name>